<dbReference type="Gene3D" id="3.30.1370.120">
    <property type="match status" value="2"/>
</dbReference>
<protein>
    <recommendedName>
        <fullName evidence="9">Type 3 secretion system secretin</fullName>
        <shortName evidence="9">T3SS secretin</shortName>
    </recommendedName>
</protein>
<organism evidence="14 15">
    <name type="scientific">Pandoraea iniqua</name>
    <dbReference type="NCBI Taxonomy" id="2508288"/>
    <lineage>
        <taxon>Bacteria</taxon>
        <taxon>Pseudomonadati</taxon>
        <taxon>Pseudomonadota</taxon>
        <taxon>Betaproteobacteria</taxon>
        <taxon>Burkholderiales</taxon>
        <taxon>Burkholderiaceae</taxon>
        <taxon>Pandoraea</taxon>
    </lineage>
</organism>
<comment type="function">
    <text evidence="9">Component of the type III secretion system (T3SS), also called injectisome, which is used to inject bacterial effector proteins into eukaryotic host cells. Forms a ring-shaped multimeric structure with an apparent central pore in the outer membrane.</text>
</comment>
<dbReference type="GO" id="GO:0009279">
    <property type="term" value="C:cell outer membrane"/>
    <property type="evidence" value="ECO:0007669"/>
    <property type="project" value="UniProtKB-SubCell"/>
</dbReference>
<evidence type="ECO:0000256" key="10">
    <source>
        <dbReference type="RuleBase" id="RU004004"/>
    </source>
</evidence>
<evidence type="ECO:0000256" key="7">
    <source>
        <dbReference type="ARBA" id="ARBA00023136"/>
    </source>
</evidence>
<comment type="subunit">
    <text evidence="9">The core secretion machinery of the T3SS is composed of approximately 20 different proteins, including cytoplasmic components, a base, an export apparatus and a needle. This subunit is part of the base, which anchors the injectisome in the bacterial cell envelope. Forms a stable homooligomeric complex.</text>
</comment>
<proteinExistence type="inferred from homology"/>
<dbReference type="InterPro" id="IPR004845">
    <property type="entry name" value="T2SS_GspD_CS"/>
</dbReference>
<name>A0A5E4YH82_9BURK</name>
<feature type="compositionally biased region" description="Polar residues" evidence="11">
    <location>
        <begin position="274"/>
        <end position="285"/>
    </location>
</feature>
<evidence type="ECO:0000256" key="5">
    <source>
        <dbReference type="ARBA" id="ARBA00022927"/>
    </source>
</evidence>
<dbReference type="GO" id="GO:0015627">
    <property type="term" value="C:type II protein secretion system complex"/>
    <property type="evidence" value="ECO:0007669"/>
    <property type="project" value="TreeGrafter"/>
</dbReference>
<dbReference type="InterPro" id="IPR003522">
    <property type="entry name" value="T3SS_OM_pore_YscC"/>
</dbReference>
<dbReference type="AlphaFoldDB" id="A0A5E4YH82"/>
<keyword evidence="5 9" id="KW-0653">Protein transport</keyword>
<keyword evidence="6 9" id="KW-0811">Translocation</keyword>
<evidence type="ECO:0000256" key="11">
    <source>
        <dbReference type="SAM" id="MobiDB-lite"/>
    </source>
</evidence>
<dbReference type="NCBIfam" id="TIGR02516">
    <property type="entry name" value="type_III_yscC"/>
    <property type="match status" value="1"/>
</dbReference>
<feature type="signal peptide" evidence="9">
    <location>
        <begin position="1"/>
        <end position="42"/>
    </location>
</feature>
<dbReference type="Pfam" id="PF00263">
    <property type="entry name" value="Secretin"/>
    <property type="match status" value="1"/>
</dbReference>
<dbReference type="InterPro" id="IPR050810">
    <property type="entry name" value="Bact_Secretion_Sys_Channel"/>
</dbReference>
<keyword evidence="3 9" id="KW-0813">Transport</keyword>
<feature type="compositionally biased region" description="Pro residues" evidence="11">
    <location>
        <begin position="624"/>
        <end position="634"/>
    </location>
</feature>
<sequence precursor="true">MSGISLLPTLYPLPRWCPRARRVLACLALALPLSLSSMACGAAVPWPDVSYSYYADNTRATQVLRDFANAFGLSLDMSSDISVRASGRYNTPTPTEFLNRITGSLGLTWFVYAGTLHISRSSDVITRSLSIPNVNVSAIRQALADLGLLDARFGWGELPDQGVVLISGPPAYVELIAKTITALPTNTVAAGQQMVVYRMQHAEVNDRQIRYRDTQVTIPGVASILRNLLERSNEVGSGKSGVTVQANRPLPGPMTPLGGFGALEREGARDSTREMSATGSSSPTNESLAAPSASPRSAASATESGTRGSLRASIEAYPYLNAVVVRDYPWRFPLYEALIKQLDVPTALIEIEAVILDVKKSSIHELGVSWGGRIGGVAAGHGVLDTAPATGTISLVTGAAGAINPATIVADAGNYLSSRIKALEQSGDAHVQSSPSVLTVDNVGAVLDLSQTFYIQTVGERVANVTPVTAGTTLRVTPRLIERNGARVIQMVIDIQDGQVVSSNQSGVLPTVSNSTISTQAIVGEGESLLIGGYNTGTKSADSDRIPFLGRLPIVGALFGTTRDEVSQRERMFLIRPRLVALPGAAPPAAAKSTQPLTQPLDTQALSAPTSLPQPFPSEMLPAPLVPTAPPPSTKPASSARTIAEPINVSRLLSRNEAAIGTDVRNIEQASYTPLPPGN</sequence>
<evidence type="ECO:0000256" key="6">
    <source>
        <dbReference type="ARBA" id="ARBA00023010"/>
    </source>
</evidence>
<dbReference type="HAMAP" id="MF_02219">
    <property type="entry name" value="Type_III_secretin"/>
    <property type="match status" value="1"/>
</dbReference>
<keyword evidence="4 9" id="KW-0732">Signal</keyword>
<dbReference type="Pfam" id="PF03958">
    <property type="entry name" value="Secretin_N"/>
    <property type="match status" value="2"/>
</dbReference>
<feature type="chain" id="PRO_5026396819" description="Type 3 secretion system secretin" evidence="9">
    <location>
        <begin position="43"/>
        <end position="679"/>
    </location>
</feature>
<gene>
    <name evidence="9" type="primary">sctC</name>
    <name evidence="14" type="ORF">PIN31115_04503</name>
</gene>
<evidence type="ECO:0000256" key="8">
    <source>
        <dbReference type="ARBA" id="ARBA00023237"/>
    </source>
</evidence>
<evidence type="ECO:0000256" key="3">
    <source>
        <dbReference type="ARBA" id="ARBA00022448"/>
    </source>
</evidence>
<feature type="domain" description="NolW-like" evidence="13">
    <location>
        <begin position="126"/>
        <end position="183"/>
    </location>
</feature>
<keyword evidence="15" id="KW-1185">Reference proteome</keyword>
<feature type="region of interest" description="Disordered" evidence="11">
    <location>
        <begin position="605"/>
        <end position="642"/>
    </location>
</feature>
<evidence type="ECO:0000313" key="14">
    <source>
        <dbReference type="EMBL" id="VVE48101.1"/>
    </source>
</evidence>
<evidence type="ECO:0000313" key="15">
    <source>
        <dbReference type="Proteomes" id="UP000333828"/>
    </source>
</evidence>
<evidence type="ECO:0000256" key="1">
    <source>
        <dbReference type="ARBA" id="ARBA00004442"/>
    </source>
</evidence>
<accession>A0A5E4YH82</accession>
<feature type="domain" description="Type II/III secretion system secretin-like" evidence="12">
    <location>
        <begin position="422"/>
        <end position="580"/>
    </location>
</feature>
<dbReference type="PANTHER" id="PTHR30332">
    <property type="entry name" value="PROBABLE GENERAL SECRETION PATHWAY PROTEIN D"/>
    <property type="match status" value="1"/>
</dbReference>
<evidence type="ECO:0000256" key="9">
    <source>
        <dbReference type="HAMAP-Rule" id="MF_02219"/>
    </source>
</evidence>
<dbReference type="GO" id="GO:0030257">
    <property type="term" value="C:type III protein secretion system complex"/>
    <property type="evidence" value="ECO:0007669"/>
    <property type="project" value="UniProtKB-UniRule"/>
</dbReference>
<reference evidence="14 15" key="1">
    <citation type="submission" date="2019-08" db="EMBL/GenBank/DDBJ databases">
        <authorList>
            <person name="Peeters C."/>
        </authorList>
    </citation>
    <scope>NUCLEOTIDE SEQUENCE [LARGE SCALE GENOMIC DNA]</scope>
    <source>
        <strain evidence="14 15">LMG 31115</strain>
    </source>
</reference>
<keyword evidence="7 9" id="KW-0472">Membrane</keyword>
<dbReference type="InterPro" id="IPR038591">
    <property type="entry name" value="NolW-like_sf"/>
</dbReference>
<dbReference type="Gene3D" id="3.55.50.30">
    <property type="match status" value="1"/>
</dbReference>
<dbReference type="PRINTS" id="PR01337">
    <property type="entry name" value="TYPE3OMGPROT"/>
</dbReference>
<feature type="domain" description="NolW-like" evidence="13">
    <location>
        <begin position="195"/>
        <end position="346"/>
    </location>
</feature>
<feature type="compositionally biased region" description="Low complexity" evidence="11">
    <location>
        <begin position="286"/>
        <end position="304"/>
    </location>
</feature>
<dbReference type="Proteomes" id="UP000333828">
    <property type="component" value="Unassembled WGS sequence"/>
</dbReference>
<dbReference type="EMBL" id="CABPSI010000005">
    <property type="protein sequence ID" value="VVE48101.1"/>
    <property type="molecule type" value="Genomic_DNA"/>
</dbReference>
<dbReference type="InterPro" id="IPR005644">
    <property type="entry name" value="NolW-like"/>
</dbReference>
<keyword evidence="8 9" id="KW-0998">Cell outer membrane</keyword>
<dbReference type="PROSITE" id="PS00875">
    <property type="entry name" value="T2SP_D"/>
    <property type="match status" value="1"/>
</dbReference>
<dbReference type="InterPro" id="IPR004846">
    <property type="entry name" value="T2SS/T3SS_dom"/>
</dbReference>
<evidence type="ECO:0000259" key="12">
    <source>
        <dbReference type="Pfam" id="PF00263"/>
    </source>
</evidence>
<comment type="subcellular location">
    <subcellularLocation>
        <location evidence="1 9 10">Cell outer membrane</location>
    </subcellularLocation>
</comment>
<evidence type="ECO:0000259" key="13">
    <source>
        <dbReference type="Pfam" id="PF03958"/>
    </source>
</evidence>
<feature type="compositionally biased region" description="Basic and acidic residues" evidence="11">
    <location>
        <begin position="263"/>
        <end position="273"/>
    </location>
</feature>
<dbReference type="PANTHER" id="PTHR30332:SF5">
    <property type="entry name" value="SPI-1 TYPE 3 SECRETION SYSTEM SECRETIN"/>
    <property type="match status" value="1"/>
</dbReference>
<dbReference type="GO" id="GO:0030254">
    <property type="term" value="P:protein secretion by the type III secretion system"/>
    <property type="evidence" value="ECO:0007669"/>
    <property type="project" value="UniProtKB-UniRule"/>
</dbReference>
<evidence type="ECO:0000256" key="4">
    <source>
        <dbReference type="ARBA" id="ARBA00022729"/>
    </source>
</evidence>
<comment type="similarity">
    <text evidence="2 9">Belongs to the bacterial secretin family. T3SS SctC subfamily.</text>
</comment>
<feature type="region of interest" description="Disordered" evidence="11">
    <location>
        <begin position="235"/>
        <end position="307"/>
    </location>
</feature>
<evidence type="ECO:0000256" key="2">
    <source>
        <dbReference type="ARBA" id="ARBA00007032"/>
    </source>
</evidence>